<dbReference type="EMBL" id="JAWHQM010000034">
    <property type="protein sequence ID" value="KAK5633670.1"/>
    <property type="molecule type" value="Genomic_DNA"/>
</dbReference>
<protein>
    <submittedName>
        <fullName evidence="1">Uncharacterized protein</fullName>
    </submittedName>
</protein>
<dbReference type="AlphaFoldDB" id="A0AAN7UJJ3"/>
<sequence>MAAGDRLIPLECRGLTDCEVSDDPGGYPIENNDSYGDLGGYSDLALDEYVEIHQQDTDFRERHPGHINELCRCLDLKKVPNRLGVIE</sequence>
<proteinExistence type="predicted"/>
<gene>
    <name evidence="1" type="ORF">RRF57_009384</name>
</gene>
<name>A0AAN7UJJ3_9PEZI</name>
<evidence type="ECO:0000313" key="2">
    <source>
        <dbReference type="Proteomes" id="UP001305414"/>
    </source>
</evidence>
<evidence type="ECO:0000313" key="1">
    <source>
        <dbReference type="EMBL" id="KAK5633670.1"/>
    </source>
</evidence>
<keyword evidence="2" id="KW-1185">Reference proteome</keyword>
<accession>A0AAN7UJJ3</accession>
<reference evidence="1 2" key="1">
    <citation type="submission" date="2023-10" db="EMBL/GenBank/DDBJ databases">
        <title>Draft genome sequence of Xylaria bambusicola isolate GMP-LS, the root and basal stem rot pathogen of sugarcane in Indonesia.</title>
        <authorList>
            <person name="Selvaraj P."/>
            <person name="Muralishankar V."/>
            <person name="Muruganantham S."/>
            <person name="Sp S."/>
            <person name="Haryani S."/>
            <person name="Lau K.J.X."/>
            <person name="Naqvi N.I."/>
        </authorList>
    </citation>
    <scope>NUCLEOTIDE SEQUENCE [LARGE SCALE GENOMIC DNA]</scope>
    <source>
        <strain evidence="1">GMP-LS</strain>
    </source>
</reference>
<comment type="caution">
    <text evidence="1">The sequence shown here is derived from an EMBL/GenBank/DDBJ whole genome shotgun (WGS) entry which is preliminary data.</text>
</comment>
<dbReference type="Proteomes" id="UP001305414">
    <property type="component" value="Unassembled WGS sequence"/>
</dbReference>
<organism evidence="1 2">
    <name type="scientific">Xylaria bambusicola</name>
    <dbReference type="NCBI Taxonomy" id="326684"/>
    <lineage>
        <taxon>Eukaryota</taxon>
        <taxon>Fungi</taxon>
        <taxon>Dikarya</taxon>
        <taxon>Ascomycota</taxon>
        <taxon>Pezizomycotina</taxon>
        <taxon>Sordariomycetes</taxon>
        <taxon>Xylariomycetidae</taxon>
        <taxon>Xylariales</taxon>
        <taxon>Xylariaceae</taxon>
        <taxon>Xylaria</taxon>
    </lineage>
</organism>